<dbReference type="SUPFAM" id="SSF57667">
    <property type="entry name" value="beta-beta-alpha zinc fingers"/>
    <property type="match status" value="5"/>
</dbReference>
<keyword evidence="6" id="KW-0539">Nucleus</keyword>
<accession>A0A9P0NSI6</accession>
<keyword evidence="2" id="KW-0479">Metal-binding</keyword>
<feature type="domain" description="C2H2-type" evidence="9">
    <location>
        <begin position="528"/>
        <end position="555"/>
    </location>
</feature>
<dbReference type="SMART" id="SM00355">
    <property type="entry name" value="ZnF_C2H2"/>
    <property type="match status" value="10"/>
</dbReference>
<dbReference type="InterPro" id="IPR036236">
    <property type="entry name" value="Znf_C2H2_sf"/>
</dbReference>
<feature type="domain" description="C2H2-type" evidence="9">
    <location>
        <begin position="500"/>
        <end position="527"/>
    </location>
</feature>
<feature type="domain" description="C2H2-type" evidence="9">
    <location>
        <begin position="556"/>
        <end position="583"/>
    </location>
</feature>
<dbReference type="GO" id="GO:0000977">
    <property type="term" value="F:RNA polymerase II transcription regulatory region sequence-specific DNA binding"/>
    <property type="evidence" value="ECO:0007669"/>
    <property type="project" value="TreeGrafter"/>
</dbReference>
<dbReference type="GO" id="GO:0032502">
    <property type="term" value="P:developmental process"/>
    <property type="evidence" value="ECO:0007669"/>
    <property type="project" value="UniProtKB-ARBA"/>
</dbReference>
<evidence type="ECO:0000256" key="4">
    <source>
        <dbReference type="ARBA" id="ARBA00022771"/>
    </source>
</evidence>
<name>A0A9P0NSI6_ACAOB</name>
<dbReference type="AlphaFoldDB" id="A0A9P0NSI6"/>
<feature type="region of interest" description="Disordered" evidence="8">
    <location>
        <begin position="234"/>
        <end position="258"/>
    </location>
</feature>
<dbReference type="Pfam" id="PF12874">
    <property type="entry name" value="zf-met"/>
    <property type="match status" value="1"/>
</dbReference>
<dbReference type="PROSITE" id="PS50157">
    <property type="entry name" value="ZINC_FINGER_C2H2_2"/>
    <property type="match status" value="8"/>
</dbReference>
<evidence type="ECO:0000313" key="10">
    <source>
        <dbReference type="EMBL" id="CAH1954160.1"/>
    </source>
</evidence>
<evidence type="ECO:0000256" key="3">
    <source>
        <dbReference type="ARBA" id="ARBA00022737"/>
    </source>
</evidence>
<dbReference type="InterPro" id="IPR013087">
    <property type="entry name" value="Znf_C2H2_type"/>
</dbReference>
<evidence type="ECO:0000256" key="1">
    <source>
        <dbReference type="ARBA" id="ARBA00004123"/>
    </source>
</evidence>
<feature type="domain" description="C2H2-type" evidence="9">
    <location>
        <begin position="639"/>
        <end position="666"/>
    </location>
</feature>
<dbReference type="Proteomes" id="UP001152888">
    <property type="component" value="Unassembled WGS sequence"/>
</dbReference>
<reference evidence="10" key="1">
    <citation type="submission" date="2022-03" db="EMBL/GenBank/DDBJ databases">
        <authorList>
            <person name="Sayadi A."/>
        </authorList>
    </citation>
    <scope>NUCLEOTIDE SEQUENCE</scope>
</reference>
<comment type="caution">
    <text evidence="10">The sequence shown here is derived from an EMBL/GenBank/DDBJ whole genome shotgun (WGS) entry which is preliminary data.</text>
</comment>
<dbReference type="OrthoDB" id="3437960at2759"/>
<feature type="domain" description="C2H2-type" evidence="9">
    <location>
        <begin position="471"/>
        <end position="494"/>
    </location>
</feature>
<dbReference type="EMBL" id="CAKOFQ010006653">
    <property type="protein sequence ID" value="CAH1954160.1"/>
    <property type="molecule type" value="Genomic_DNA"/>
</dbReference>
<evidence type="ECO:0000256" key="8">
    <source>
        <dbReference type="SAM" id="MobiDB-lite"/>
    </source>
</evidence>
<feature type="domain" description="C2H2-type" evidence="9">
    <location>
        <begin position="584"/>
        <end position="608"/>
    </location>
</feature>
<dbReference type="GO" id="GO:0005634">
    <property type="term" value="C:nucleus"/>
    <property type="evidence" value="ECO:0007669"/>
    <property type="project" value="UniProtKB-SubCell"/>
</dbReference>
<protein>
    <recommendedName>
        <fullName evidence="9">C2H2-type domain-containing protein</fullName>
    </recommendedName>
</protein>
<dbReference type="GO" id="GO:0008270">
    <property type="term" value="F:zinc ion binding"/>
    <property type="evidence" value="ECO:0007669"/>
    <property type="project" value="UniProtKB-KW"/>
</dbReference>
<evidence type="ECO:0000259" key="9">
    <source>
        <dbReference type="PROSITE" id="PS50157"/>
    </source>
</evidence>
<keyword evidence="4 7" id="KW-0863">Zinc-finger</keyword>
<dbReference type="PANTHER" id="PTHR24381:SF393">
    <property type="entry name" value="CHROMATIN-LINKED ADAPTOR FOR MSL PROTEINS, ISOFORM B"/>
    <property type="match status" value="1"/>
</dbReference>
<dbReference type="PROSITE" id="PS00028">
    <property type="entry name" value="ZINC_FINGER_C2H2_1"/>
    <property type="match status" value="7"/>
</dbReference>
<keyword evidence="11" id="KW-1185">Reference proteome</keyword>
<evidence type="ECO:0000256" key="7">
    <source>
        <dbReference type="PROSITE-ProRule" id="PRU00042"/>
    </source>
</evidence>
<evidence type="ECO:0000256" key="2">
    <source>
        <dbReference type="ARBA" id="ARBA00022723"/>
    </source>
</evidence>
<keyword evidence="5" id="KW-0862">Zinc</keyword>
<dbReference type="FunFam" id="3.30.160.60:FF:000202">
    <property type="entry name" value="Zinc finger protein 574"/>
    <property type="match status" value="1"/>
</dbReference>
<evidence type="ECO:0000256" key="5">
    <source>
        <dbReference type="ARBA" id="ARBA00022833"/>
    </source>
</evidence>
<proteinExistence type="predicted"/>
<feature type="domain" description="C2H2-type" evidence="9">
    <location>
        <begin position="443"/>
        <end position="470"/>
    </location>
</feature>
<feature type="compositionally biased region" description="Acidic residues" evidence="8">
    <location>
        <begin position="241"/>
        <end position="258"/>
    </location>
</feature>
<gene>
    <name evidence="10" type="ORF">ACAOBT_LOCUS396</name>
</gene>
<evidence type="ECO:0000256" key="6">
    <source>
        <dbReference type="ARBA" id="ARBA00023242"/>
    </source>
</evidence>
<sequence length="666" mass="78069">MGDKFSNNYPNSYHQLSKQIQQSEMPYYPYLTIPIGNTFSPNFPEMHSNLTANTPRNQGMASNMYFEQPDAQNWENRALPDVEKVIKLPDKIELIEISSKDLSPVSVDLISDICKATNKDTNVVTRYDNQWYYNQRCYEYSSCAQLSNSNVSKYCTVQKNQEYDPLMKSCSYPDNIYSQNNESYFRNVESKPAPNDMLQDYNNYQYYDKYQENVNLFPGESYFNPAQQIPFEPSMSQQTEESNESDIIVEESDDDVTDYSEDQEKRVNIISHRCIVCNLVYAPLGIQFYFLTKDTPLTMSSQIPVIRKISGIVGNIPNDVHSYLCSECLGLINTIDHLEFRLKDFNQELITKFEKTCEINGKTCPPKANAHVKMRKKKVHFQKYRCKICKKVLCFKQYYLYHYKKHQRKILCEQCGKIFSNRSKFNIHVKKHNLISIHKIDSFKCFNCDKNFRTKSNLKEHENYCTGAYPFDCKYCDKKFASSTKLKNHVKLKHDKKFVAICSICNIGFIKVSDYKSHMVTHSTEKKFSCKKCDKSYKTVSNLNFHMKVHEEILPFICSICKKGFMRKEYLEAHVSNHNGIKNYNCTICDKKFVSQKNLDAHLKYHDGTLVKHTCNICEKKVTTGFEEHLRIHSNLKEYECQYCDMRFNTKGTLRKHIVKKHPNDK</sequence>
<dbReference type="Gene3D" id="3.30.160.60">
    <property type="entry name" value="Classic Zinc Finger"/>
    <property type="match status" value="6"/>
</dbReference>
<dbReference type="PANTHER" id="PTHR24381">
    <property type="entry name" value="ZINC FINGER PROTEIN"/>
    <property type="match status" value="1"/>
</dbReference>
<dbReference type="GO" id="GO:0000981">
    <property type="term" value="F:DNA-binding transcription factor activity, RNA polymerase II-specific"/>
    <property type="evidence" value="ECO:0007669"/>
    <property type="project" value="TreeGrafter"/>
</dbReference>
<keyword evidence="3" id="KW-0677">Repeat</keyword>
<feature type="domain" description="C2H2-type" evidence="9">
    <location>
        <begin position="410"/>
        <end position="432"/>
    </location>
</feature>
<evidence type="ECO:0000313" key="11">
    <source>
        <dbReference type="Proteomes" id="UP001152888"/>
    </source>
</evidence>
<dbReference type="Pfam" id="PF00096">
    <property type="entry name" value="zf-C2H2"/>
    <property type="match status" value="7"/>
</dbReference>
<comment type="subcellular location">
    <subcellularLocation>
        <location evidence="1">Nucleus</location>
    </subcellularLocation>
</comment>
<organism evidence="10 11">
    <name type="scientific">Acanthoscelides obtectus</name>
    <name type="common">Bean weevil</name>
    <name type="synonym">Bruchus obtectus</name>
    <dbReference type="NCBI Taxonomy" id="200917"/>
    <lineage>
        <taxon>Eukaryota</taxon>
        <taxon>Metazoa</taxon>
        <taxon>Ecdysozoa</taxon>
        <taxon>Arthropoda</taxon>
        <taxon>Hexapoda</taxon>
        <taxon>Insecta</taxon>
        <taxon>Pterygota</taxon>
        <taxon>Neoptera</taxon>
        <taxon>Endopterygota</taxon>
        <taxon>Coleoptera</taxon>
        <taxon>Polyphaga</taxon>
        <taxon>Cucujiformia</taxon>
        <taxon>Chrysomeloidea</taxon>
        <taxon>Chrysomelidae</taxon>
        <taxon>Bruchinae</taxon>
        <taxon>Bruchini</taxon>
        <taxon>Acanthoscelides</taxon>
    </lineage>
</organism>